<proteinExistence type="predicted"/>
<keyword evidence="2" id="KW-0472">Membrane</keyword>
<dbReference type="InterPro" id="IPR013783">
    <property type="entry name" value="Ig-like_fold"/>
</dbReference>
<gene>
    <name evidence="4" type="ORF">HOLleu_14031</name>
</gene>
<keyword evidence="2" id="KW-0812">Transmembrane</keyword>
<feature type="region of interest" description="Disordered" evidence="1">
    <location>
        <begin position="322"/>
        <end position="354"/>
    </location>
</feature>
<dbReference type="Pfam" id="PF00041">
    <property type="entry name" value="fn3"/>
    <property type="match status" value="1"/>
</dbReference>
<organism evidence="4 5">
    <name type="scientific">Holothuria leucospilota</name>
    <name type="common">Black long sea cucumber</name>
    <name type="synonym">Mertensiothuria leucospilota</name>
    <dbReference type="NCBI Taxonomy" id="206669"/>
    <lineage>
        <taxon>Eukaryota</taxon>
        <taxon>Metazoa</taxon>
        <taxon>Echinodermata</taxon>
        <taxon>Eleutherozoa</taxon>
        <taxon>Echinozoa</taxon>
        <taxon>Holothuroidea</taxon>
        <taxon>Aspidochirotacea</taxon>
        <taxon>Aspidochirotida</taxon>
        <taxon>Holothuriidae</taxon>
        <taxon>Holothuria</taxon>
    </lineage>
</organism>
<dbReference type="PROSITE" id="PS50853">
    <property type="entry name" value="FN3"/>
    <property type="match status" value="1"/>
</dbReference>
<dbReference type="InterPro" id="IPR003961">
    <property type="entry name" value="FN3_dom"/>
</dbReference>
<name>A0A9Q1HBG4_HOLLE</name>
<dbReference type="AlphaFoldDB" id="A0A9Q1HBG4"/>
<reference evidence="4" key="1">
    <citation type="submission" date="2021-10" db="EMBL/GenBank/DDBJ databases">
        <title>Tropical sea cucumber genome reveals ecological adaptation and Cuvierian tubules defense mechanism.</title>
        <authorList>
            <person name="Chen T."/>
        </authorList>
    </citation>
    <scope>NUCLEOTIDE SEQUENCE</scope>
    <source>
        <strain evidence="4">Nanhai2018</strain>
        <tissue evidence="4">Muscle</tissue>
    </source>
</reference>
<evidence type="ECO:0000256" key="2">
    <source>
        <dbReference type="SAM" id="Phobius"/>
    </source>
</evidence>
<comment type="caution">
    <text evidence="4">The sequence shown here is derived from an EMBL/GenBank/DDBJ whole genome shotgun (WGS) entry which is preliminary data.</text>
</comment>
<evidence type="ECO:0000259" key="3">
    <source>
        <dbReference type="PROSITE" id="PS50853"/>
    </source>
</evidence>
<evidence type="ECO:0000256" key="1">
    <source>
        <dbReference type="SAM" id="MobiDB-lite"/>
    </source>
</evidence>
<sequence>MHARLIVTRHIILPTLLYGRGTLYEECHRCFTGNKTVSCYLDINGTWLTSYKITTKVENFVMSSISNISYENFQEKAPSEKPEELKATFEQDKESPEFRNVTFSWKPPLEQYRNGIIDHYQLVLNREGPNKEDAAMNEAIPGNVRNITFTGIESYETFSAKLTAWTQGGHSPPRHVVIDPIPRPNAAIRRMIVITITISAIIFLIMFGRITWITRQKVSANHLPEPYFIPEAKMKECLATKRFLPHQKEVFDALKGKAEESSTDICDSHDSSFYACTTPSPQVDTPFASFSAAGSEVSQDTSFKSSSGASCYILASSTDSALETDDTVGSDEVVSELGHDSESRSSTNDEGQNYRETEIDVANEFDQPKVVTEERICGEFEWYHGKEDSRHENRPYVNFDSCVPQGDWDSKDKTLQLYNDTKNPRYNNIETREDDDDQNYQNYTSFEFRVHDVMTKLNRNIEVV</sequence>
<dbReference type="SUPFAM" id="SSF49265">
    <property type="entry name" value="Fibronectin type III"/>
    <property type="match status" value="1"/>
</dbReference>
<feature type="domain" description="Fibronectin type-III" evidence="3">
    <location>
        <begin position="81"/>
        <end position="184"/>
    </location>
</feature>
<keyword evidence="5" id="KW-1185">Reference proteome</keyword>
<accession>A0A9Q1HBG4</accession>
<dbReference type="Proteomes" id="UP001152320">
    <property type="component" value="Chromosome 6"/>
</dbReference>
<feature type="transmembrane region" description="Helical" evidence="2">
    <location>
        <begin position="191"/>
        <end position="212"/>
    </location>
</feature>
<protein>
    <submittedName>
        <fullName evidence="4">Roundabout-like 3</fullName>
    </submittedName>
</protein>
<dbReference type="InterPro" id="IPR036116">
    <property type="entry name" value="FN3_sf"/>
</dbReference>
<keyword evidence="2" id="KW-1133">Transmembrane helix</keyword>
<dbReference type="Gene3D" id="2.60.40.10">
    <property type="entry name" value="Immunoglobulins"/>
    <property type="match status" value="1"/>
</dbReference>
<evidence type="ECO:0000313" key="5">
    <source>
        <dbReference type="Proteomes" id="UP001152320"/>
    </source>
</evidence>
<evidence type="ECO:0000313" key="4">
    <source>
        <dbReference type="EMBL" id="KAJ8039885.1"/>
    </source>
</evidence>
<dbReference type="CDD" id="cd00063">
    <property type="entry name" value="FN3"/>
    <property type="match status" value="1"/>
</dbReference>
<dbReference type="EMBL" id="JAIZAY010000006">
    <property type="protein sequence ID" value="KAJ8039885.1"/>
    <property type="molecule type" value="Genomic_DNA"/>
</dbReference>